<keyword evidence="2" id="KW-0472">Membrane</keyword>
<keyword evidence="2" id="KW-0812">Transmembrane</keyword>
<dbReference type="AlphaFoldDB" id="A0A0B3Y1G1"/>
<protein>
    <submittedName>
        <fullName evidence="3">Agglutinin biogenesis protein MshN</fullName>
    </submittedName>
</protein>
<keyword evidence="2" id="KW-1133">Transmembrane helix</keyword>
<proteinExistence type="predicted"/>
<dbReference type="RefSeq" id="WP_039217345.1">
    <property type="nucleotide sequence ID" value="NZ_JWLW01000006.1"/>
</dbReference>
<dbReference type="OrthoDB" id="5406098at2"/>
<feature type="compositionally biased region" description="Polar residues" evidence="1">
    <location>
        <begin position="189"/>
        <end position="202"/>
    </location>
</feature>
<feature type="region of interest" description="Disordered" evidence="1">
    <location>
        <begin position="148"/>
        <end position="219"/>
    </location>
</feature>
<evidence type="ECO:0000313" key="3">
    <source>
        <dbReference type="EMBL" id="KHT55805.1"/>
    </source>
</evidence>
<comment type="caution">
    <text evidence="3">The sequence shown here is derived from an EMBL/GenBank/DDBJ whole genome shotgun (WGS) entry which is preliminary data.</text>
</comment>
<feature type="region of interest" description="Disordered" evidence="1">
    <location>
        <begin position="85"/>
        <end position="108"/>
    </location>
</feature>
<evidence type="ECO:0000256" key="2">
    <source>
        <dbReference type="SAM" id="Phobius"/>
    </source>
</evidence>
<evidence type="ECO:0000256" key="1">
    <source>
        <dbReference type="SAM" id="MobiDB-lite"/>
    </source>
</evidence>
<dbReference type="InterPro" id="IPR019734">
    <property type="entry name" value="TPR_rpt"/>
</dbReference>
<accession>A0A0B3Y1G1</accession>
<organism evidence="3 4">
    <name type="scientific">Alteromonas marina</name>
    <dbReference type="NCBI Taxonomy" id="203795"/>
    <lineage>
        <taxon>Bacteria</taxon>
        <taxon>Pseudomonadati</taxon>
        <taxon>Pseudomonadota</taxon>
        <taxon>Gammaproteobacteria</taxon>
        <taxon>Alteromonadales</taxon>
        <taxon>Alteromonadaceae</taxon>
        <taxon>Alteromonas/Salinimonas group</taxon>
        <taxon>Alteromonas</taxon>
    </lineage>
</organism>
<dbReference type="EMBL" id="JWLW01000006">
    <property type="protein sequence ID" value="KHT55805.1"/>
    <property type="molecule type" value="Genomic_DNA"/>
</dbReference>
<dbReference type="SUPFAM" id="SSF48452">
    <property type="entry name" value="TPR-like"/>
    <property type="match status" value="1"/>
</dbReference>
<dbReference type="SMART" id="SM00028">
    <property type="entry name" value="TPR"/>
    <property type="match status" value="4"/>
</dbReference>
<feature type="transmembrane region" description="Helical" evidence="2">
    <location>
        <begin position="33"/>
        <end position="52"/>
    </location>
</feature>
<dbReference type="InterPro" id="IPR011990">
    <property type="entry name" value="TPR-like_helical_dom_sf"/>
</dbReference>
<keyword evidence="4" id="KW-1185">Reference proteome</keyword>
<evidence type="ECO:0000313" key="4">
    <source>
        <dbReference type="Proteomes" id="UP000031197"/>
    </source>
</evidence>
<feature type="compositionally biased region" description="Polar residues" evidence="1">
    <location>
        <begin position="85"/>
        <end position="102"/>
    </location>
</feature>
<reference evidence="3 4" key="1">
    <citation type="submission" date="2014-12" db="EMBL/GenBank/DDBJ databases">
        <title>Genome sequencing of Alteromonas marina AD001.</title>
        <authorList>
            <person name="Adrian T.G.S."/>
            <person name="Chan K.G."/>
        </authorList>
    </citation>
    <scope>NUCLEOTIDE SEQUENCE [LARGE SCALE GENOMIC DNA]</scope>
    <source>
        <strain evidence="3 4">AD001</strain>
    </source>
</reference>
<feature type="compositionally biased region" description="Low complexity" evidence="1">
    <location>
        <begin position="153"/>
        <end position="175"/>
    </location>
</feature>
<dbReference type="Gene3D" id="1.25.40.10">
    <property type="entry name" value="Tetratricopeptide repeat domain"/>
    <property type="match status" value="2"/>
</dbReference>
<gene>
    <name evidence="3" type="ORF">RJ41_04140</name>
</gene>
<name>A0A0B3Y1G1_9ALTE</name>
<dbReference type="Proteomes" id="UP000031197">
    <property type="component" value="Unassembled WGS sequence"/>
</dbReference>
<sequence length="427" mass="46542">MSILNDTLKSLDERNQTEDFGLPPTVHVENRSLWPKALISLIVIGLVIWLVLSGMTETVDSKRADTVTKGDVPNTAASSMQNEFITTSSESTSKQDVGSAEQQLEGMKSTPLSEQDMAYQNTPSDVAEIVFNSIDETAIDDEAEYRQRMQTANSSSLNSNTKSNGGATAAETTIGETKKAGSTEVAALRSTQKSTHTQTDNKISVEENDDASASESSSIISRQPVVEIAPKSPQQQSAIHLEAGLKAYNFGIFDEAQKSFTLALSTYPQNIEARKQLAALYFGQNNNLQALQVLSEGVVMWPESLVWRELMAKILVQENRFEEALNLMPDGLDVKALAEKRIDYLILKGTSAQTINKPEQAISAFSAMTSLQPNNAKWWLALGVNYDALADKRLAISSYSRALAIGGLSSSSSQYATSRLNDLQEQP</sequence>